<dbReference type="Proteomes" id="UP000054107">
    <property type="component" value="Unassembled WGS sequence"/>
</dbReference>
<dbReference type="STRING" id="35722.A0A0B7NSU3"/>
<evidence type="ECO:0000256" key="1">
    <source>
        <dbReference type="SAM" id="MobiDB-lite"/>
    </source>
</evidence>
<feature type="compositionally biased region" description="Acidic residues" evidence="1">
    <location>
        <begin position="86"/>
        <end position="100"/>
    </location>
</feature>
<accession>A0A0B7NSU3</accession>
<reference evidence="2 3" key="1">
    <citation type="submission" date="2014-09" db="EMBL/GenBank/DDBJ databases">
        <authorList>
            <person name="Ellenberger Sabrina"/>
        </authorList>
    </citation>
    <scope>NUCLEOTIDE SEQUENCE [LARGE SCALE GENOMIC DNA]</scope>
    <source>
        <strain evidence="2 3">CBS 412.66</strain>
    </source>
</reference>
<organism evidence="2 3">
    <name type="scientific">Parasitella parasitica</name>
    <dbReference type="NCBI Taxonomy" id="35722"/>
    <lineage>
        <taxon>Eukaryota</taxon>
        <taxon>Fungi</taxon>
        <taxon>Fungi incertae sedis</taxon>
        <taxon>Mucoromycota</taxon>
        <taxon>Mucoromycotina</taxon>
        <taxon>Mucoromycetes</taxon>
        <taxon>Mucorales</taxon>
        <taxon>Mucorineae</taxon>
        <taxon>Mucoraceae</taxon>
        <taxon>Parasitella</taxon>
    </lineage>
</organism>
<sequence length="149" mass="17628">MKKKRKVTEKDTTVYNNYVAYILSNKDALFELYNGSTAKGRFQLYQVVQRATDQMAKILIHGTAKYNRKTRNKKKKKKKKKKKEEKEEENEEEEGDSSQEEEVKACSVPRKQKESFDCFLCWYVWQRSVKLRGLQCGVVGKLFRNIEKT</sequence>
<dbReference type="AlphaFoldDB" id="A0A0B7NSU3"/>
<name>A0A0B7NSU3_9FUNG</name>
<feature type="compositionally biased region" description="Basic residues" evidence="1">
    <location>
        <begin position="66"/>
        <end position="83"/>
    </location>
</feature>
<dbReference type="EMBL" id="LN733809">
    <property type="protein sequence ID" value="CEP18353.1"/>
    <property type="molecule type" value="Genomic_DNA"/>
</dbReference>
<keyword evidence="3" id="KW-1185">Reference proteome</keyword>
<proteinExistence type="predicted"/>
<evidence type="ECO:0000313" key="2">
    <source>
        <dbReference type="EMBL" id="CEP18353.1"/>
    </source>
</evidence>
<protein>
    <submittedName>
        <fullName evidence="2">Uncharacterized protein</fullName>
    </submittedName>
</protein>
<evidence type="ECO:0000313" key="3">
    <source>
        <dbReference type="Proteomes" id="UP000054107"/>
    </source>
</evidence>
<gene>
    <name evidence="2" type="primary">PARPA_12657.1 scaffold 45263</name>
</gene>
<feature type="region of interest" description="Disordered" evidence="1">
    <location>
        <begin position="63"/>
        <end position="112"/>
    </location>
</feature>